<dbReference type="Proteomes" id="UP000317422">
    <property type="component" value="Unassembled WGS sequence"/>
</dbReference>
<dbReference type="GO" id="GO:0009073">
    <property type="term" value="P:aromatic amino acid family biosynthetic process"/>
    <property type="evidence" value="ECO:0007669"/>
    <property type="project" value="UniProtKB-KW"/>
</dbReference>
<dbReference type="CDD" id="cd00466">
    <property type="entry name" value="DHQase_II"/>
    <property type="match status" value="1"/>
</dbReference>
<organism evidence="11 12">
    <name type="scientific">Haloactinospora alba</name>
    <dbReference type="NCBI Taxonomy" id="405555"/>
    <lineage>
        <taxon>Bacteria</taxon>
        <taxon>Bacillati</taxon>
        <taxon>Actinomycetota</taxon>
        <taxon>Actinomycetes</taxon>
        <taxon>Streptosporangiales</taxon>
        <taxon>Nocardiopsidaceae</taxon>
        <taxon>Haloactinospora</taxon>
    </lineage>
</organism>
<keyword evidence="12" id="KW-1185">Reference proteome</keyword>
<reference evidence="11 12" key="1">
    <citation type="submission" date="2019-06" db="EMBL/GenBank/DDBJ databases">
        <title>Sequencing the genomes of 1000 actinobacteria strains.</title>
        <authorList>
            <person name="Klenk H.-P."/>
        </authorList>
    </citation>
    <scope>NUCLEOTIDE SEQUENCE [LARGE SCALE GENOMIC DNA]</scope>
    <source>
        <strain evidence="11 12">DSM 45015</strain>
    </source>
</reference>
<feature type="binding site" evidence="7 9">
    <location>
        <position position="117"/>
    </location>
    <ligand>
        <name>substrate</name>
    </ligand>
</feature>
<evidence type="ECO:0000256" key="3">
    <source>
        <dbReference type="ARBA" id="ARBA00011037"/>
    </source>
</evidence>
<dbReference type="NCBIfam" id="NF003807">
    <property type="entry name" value="PRK05395.1-4"/>
    <property type="match status" value="1"/>
</dbReference>
<protein>
    <recommendedName>
        <fullName evidence="5 7">3-dehydroquinate dehydratase</fullName>
        <shortName evidence="7">3-dehydroquinase</shortName>
        <ecNumber evidence="5 7">4.2.1.10</ecNumber>
    </recommendedName>
    <alternativeName>
        <fullName evidence="7">Type II DHQase</fullName>
    </alternativeName>
</protein>
<dbReference type="Gene3D" id="3.40.50.9100">
    <property type="entry name" value="Dehydroquinase, class II"/>
    <property type="match status" value="1"/>
</dbReference>
<comment type="similarity">
    <text evidence="3 7">Belongs to the type-II 3-dehydroquinase family.</text>
</comment>
<dbReference type="NCBIfam" id="NF003806">
    <property type="entry name" value="PRK05395.1-3"/>
    <property type="match status" value="1"/>
</dbReference>
<keyword evidence="7" id="KW-0057">Aromatic amino acid biosynthesis</keyword>
<dbReference type="EMBL" id="VFQC01000001">
    <property type="protein sequence ID" value="TQN31596.1"/>
    <property type="molecule type" value="Genomic_DNA"/>
</dbReference>
<dbReference type="GO" id="GO:0009423">
    <property type="term" value="P:chorismate biosynthetic process"/>
    <property type="evidence" value="ECO:0007669"/>
    <property type="project" value="UniProtKB-UniRule"/>
</dbReference>
<evidence type="ECO:0000256" key="9">
    <source>
        <dbReference type="PIRSR" id="PIRSR001399-2"/>
    </source>
</evidence>
<feature type="site" description="Transition state stabilizer" evidence="7 10">
    <location>
        <position position="25"/>
    </location>
</feature>
<comment type="function">
    <text evidence="7">Catalyzes a trans-dehydration via an enolate intermediate.</text>
</comment>
<dbReference type="Pfam" id="PF01220">
    <property type="entry name" value="DHquinase_II"/>
    <property type="match status" value="1"/>
</dbReference>
<dbReference type="NCBIfam" id="TIGR01088">
    <property type="entry name" value="aroQ"/>
    <property type="match status" value="1"/>
</dbReference>
<dbReference type="GO" id="GO:0008652">
    <property type="term" value="P:amino acid biosynthetic process"/>
    <property type="evidence" value="ECO:0007669"/>
    <property type="project" value="UniProtKB-KW"/>
</dbReference>
<comment type="catalytic activity">
    <reaction evidence="1 7">
        <text>3-dehydroquinate = 3-dehydroshikimate + H2O</text>
        <dbReference type="Rhea" id="RHEA:21096"/>
        <dbReference type="ChEBI" id="CHEBI:15377"/>
        <dbReference type="ChEBI" id="CHEBI:16630"/>
        <dbReference type="ChEBI" id="CHEBI:32364"/>
        <dbReference type="EC" id="4.2.1.10"/>
    </reaction>
</comment>
<feature type="binding site" evidence="7 9">
    <location>
        <position position="86"/>
    </location>
    <ligand>
        <name>substrate</name>
    </ligand>
</feature>
<dbReference type="InterPro" id="IPR036441">
    <property type="entry name" value="DHquinase_II_sf"/>
</dbReference>
<evidence type="ECO:0000256" key="4">
    <source>
        <dbReference type="ARBA" id="ARBA00011193"/>
    </source>
</evidence>
<feature type="active site" description="Proton donor" evidence="7 8">
    <location>
        <position position="106"/>
    </location>
</feature>
<proteinExistence type="inferred from homology"/>
<gene>
    <name evidence="7" type="primary">aroQ</name>
    <name evidence="11" type="ORF">FHX37_1504</name>
</gene>
<comment type="subunit">
    <text evidence="4 7">Homododecamer.</text>
</comment>
<dbReference type="UniPathway" id="UPA00053">
    <property type="reaction ID" value="UER00086"/>
</dbReference>
<comment type="pathway">
    <text evidence="2 7">Metabolic intermediate biosynthesis; chorismate biosynthesis; chorismate from D-erythrose 4-phosphate and phosphoenolpyruvate: step 3/7.</text>
</comment>
<feature type="active site" description="Proton acceptor" evidence="7 8">
    <location>
        <position position="30"/>
    </location>
</feature>
<dbReference type="SUPFAM" id="SSF52304">
    <property type="entry name" value="Type II 3-dehydroquinate dehydratase"/>
    <property type="match status" value="1"/>
</dbReference>
<evidence type="ECO:0000256" key="6">
    <source>
        <dbReference type="ARBA" id="ARBA00023239"/>
    </source>
</evidence>
<dbReference type="OrthoDB" id="9790793at2"/>
<dbReference type="PIRSF" id="PIRSF001399">
    <property type="entry name" value="DHquinase_II"/>
    <property type="match status" value="1"/>
</dbReference>
<dbReference type="RefSeq" id="WP_141923036.1">
    <property type="nucleotide sequence ID" value="NZ_VFQC01000001.1"/>
</dbReference>
<feature type="binding site" evidence="7 9">
    <location>
        <position position="93"/>
    </location>
    <ligand>
        <name>substrate</name>
    </ligand>
</feature>
<dbReference type="PANTHER" id="PTHR21272">
    <property type="entry name" value="CATABOLIC 3-DEHYDROQUINASE"/>
    <property type="match status" value="1"/>
</dbReference>
<evidence type="ECO:0000256" key="2">
    <source>
        <dbReference type="ARBA" id="ARBA00004902"/>
    </source>
</evidence>
<evidence type="ECO:0000313" key="11">
    <source>
        <dbReference type="EMBL" id="TQN31596.1"/>
    </source>
</evidence>
<evidence type="ECO:0000256" key="8">
    <source>
        <dbReference type="PIRSR" id="PIRSR001399-1"/>
    </source>
</evidence>
<dbReference type="InterPro" id="IPR001874">
    <property type="entry name" value="DHquinase_II"/>
</dbReference>
<keyword evidence="7" id="KW-0028">Amino-acid biosynthesis</keyword>
<dbReference type="HAMAP" id="MF_00169">
    <property type="entry name" value="AroQ"/>
    <property type="match status" value="1"/>
</dbReference>
<evidence type="ECO:0000256" key="5">
    <source>
        <dbReference type="ARBA" id="ARBA00012060"/>
    </source>
</evidence>
<sequence length="159" mass="16910">MSGPDPARNRVLLLNGPNLNLLGERDPEHYSSATLADVERRVTELGKELGVSVTCAQSNHEGVLVEHVHGARGMLGIVLNPGAFAHYSIALRDAVEAVDTPCVEVHISNVHARESFRHTSVTAPVTQGYISGCGITGYELGLRAVLRSTTERFGGAPSS</sequence>
<evidence type="ECO:0000256" key="1">
    <source>
        <dbReference type="ARBA" id="ARBA00001864"/>
    </source>
</evidence>
<keyword evidence="6 7" id="KW-0456">Lyase</keyword>
<comment type="caution">
    <text evidence="11">The sequence shown here is derived from an EMBL/GenBank/DDBJ whole genome shotgun (WGS) entry which is preliminary data.</text>
</comment>
<feature type="binding site" evidence="7 9">
    <location>
        <begin position="107"/>
        <end position="108"/>
    </location>
    <ligand>
        <name>substrate</name>
    </ligand>
</feature>
<name>A0A543NID1_9ACTN</name>
<evidence type="ECO:0000256" key="7">
    <source>
        <dbReference type="HAMAP-Rule" id="MF_00169"/>
    </source>
</evidence>
<dbReference type="NCBIfam" id="NF003805">
    <property type="entry name" value="PRK05395.1-2"/>
    <property type="match status" value="1"/>
</dbReference>
<dbReference type="AlphaFoldDB" id="A0A543NID1"/>
<dbReference type="GO" id="GO:0019631">
    <property type="term" value="P:quinate catabolic process"/>
    <property type="evidence" value="ECO:0007669"/>
    <property type="project" value="TreeGrafter"/>
</dbReference>
<dbReference type="PANTHER" id="PTHR21272:SF3">
    <property type="entry name" value="CATABOLIC 3-DEHYDROQUINASE"/>
    <property type="match status" value="1"/>
</dbReference>
<evidence type="ECO:0000313" key="12">
    <source>
        <dbReference type="Proteomes" id="UP000317422"/>
    </source>
</evidence>
<feature type="binding site" evidence="7 9">
    <location>
        <position position="80"/>
    </location>
    <ligand>
        <name>substrate</name>
    </ligand>
</feature>
<dbReference type="EC" id="4.2.1.10" evidence="5 7"/>
<dbReference type="GO" id="GO:0003855">
    <property type="term" value="F:3-dehydroquinate dehydratase activity"/>
    <property type="evidence" value="ECO:0007669"/>
    <property type="project" value="UniProtKB-UniRule"/>
</dbReference>
<accession>A0A543NID1</accession>
<evidence type="ECO:0000256" key="10">
    <source>
        <dbReference type="PIRSR" id="PIRSR001399-3"/>
    </source>
</evidence>